<protein>
    <recommendedName>
        <fullName evidence="6">Exopolyphosphatase</fullName>
        <ecNumber evidence="5">3.6.1.11</ecNumber>
    </recommendedName>
</protein>
<dbReference type="Gene3D" id="1.10.3210.10">
    <property type="entry name" value="Hypothetical protein af1432"/>
    <property type="match status" value="1"/>
</dbReference>
<dbReference type="PANTHER" id="PTHR30005">
    <property type="entry name" value="EXOPOLYPHOSPHATASE"/>
    <property type="match status" value="1"/>
</dbReference>
<evidence type="ECO:0000313" key="14">
    <source>
        <dbReference type="Proteomes" id="UP001574673"/>
    </source>
</evidence>
<dbReference type="SUPFAM" id="SSF53067">
    <property type="entry name" value="Actin-like ATPase domain"/>
    <property type="match status" value="2"/>
</dbReference>
<dbReference type="SUPFAM" id="SSF109604">
    <property type="entry name" value="HD-domain/PDEase-like"/>
    <property type="match status" value="1"/>
</dbReference>
<evidence type="ECO:0000256" key="6">
    <source>
        <dbReference type="ARBA" id="ARBA00020416"/>
    </source>
</evidence>
<dbReference type="InterPro" id="IPR048950">
    <property type="entry name" value="Ppx_GppA_C"/>
</dbReference>
<dbReference type="RefSeq" id="WP_418890592.1">
    <property type="nucleotide sequence ID" value="NZ_JBEUWX010000002.1"/>
</dbReference>
<comment type="catalytic activity">
    <reaction evidence="10">
        <text>[phosphate](n) + H2O = [phosphate](n-1) + phosphate + H(+)</text>
        <dbReference type="Rhea" id="RHEA:21528"/>
        <dbReference type="Rhea" id="RHEA-COMP:9859"/>
        <dbReference type="Rhea" id="RHEA-COMP:14279"/>
        <dbReference type="ChEBI" id="CHEBI:15377"/>
        <dbReference type="ChEBI" id="CHEBI:15378"/>
        <dbReference type="ChEBI" id="CHEBI:16838"/>
        <dbReference type="ChEBI" id="CHEBI:43474"/>
        <dbReference type="EC" id="3.6.1.11"/>
    </reaction>
</comment>
<gene>
    <name evidence="13" type="primary">ppx</name>
    <name evidence="13" type="ORF">ABCS64_03835</name>
</gene>
<dbReference type="Gene3D" id="3.30.420.40">
    <property type="match status" value="1"/>
</dbReference>
<dbReference type="GO" id="GO:0004309">
    <property type="term" value="F:exopolyphosphatase activity"/>
    <property type="evidence" value="ECO:0007669"/>
    <property type="project" value="UniProtKB-EC"/>
</dbReference>
<sequence>MPYEQIAAVDLGSNSFHLEVGRLVYSQIYPLDTLKETVRLASGLTPDKLLDTASQTRALAALSRFGERLRGFQPGSVRAVATNTLRVARNAAAFLPKAEQALGFPIEIIAGREEARLIYLGVAHALPPTRDRRLVVDIGGGSTELIIGKKIEPMLMDSLYMGCVSYSLRFFPDGRVDAKRLIKAELSAAREVQRFAQAYRQLGWSEAVASSGTARAIADLLEMNRLNPGGGDGITRAGLEKLRSLLIRAGSMENLGLSGLRGERAPVLAGGFAILSAIFAELGIERMIYSEGALRLGVLYDLLGRFHRRDMRDTTVRRFMRRYHIDVSQAARVKAMALACFAQLADGCDPQVHEYGMRLLTWASSLHEIGISISHGDFHKHGAYITRCADMPGFSKTEQERLSALILGQRGKLEKLKKFLPDGDFCWVLVFCLRLAALLYRSRDNLSVAPDVRVSLQGGEYAGRTKASQTARTKSSGDKNGTEGEYGVFSLSFPASWLAANPLSASALADEAAIWQRVGFGWTIKRRSAARGRT</sequence>
<dbReference type="InterPro" id="IPR022371">
    <property type="entry name" value="Exopolyphosphatase"/>
</dbReference>
<dbReference type="InterPro" id="IPR050273">
    <property type="entry name" value="GppA/Ppx_hydrolase"/>
</dbReference>
<dbReference type="InterPro" id="IPR030673">
    <property type="entry name" value="PyroPPase_GppA_Ppx"/>
</dbReference>
<keyword evidence="7" id="KW-1003">Cell membrane</keyword>
<dbReference type="Pfam" id="PF21447">
    <property type="entry name" value="Ppx-GppA_III"/>
    <property type="match status" value="1"/>
</dbReference>
<dbReference type="InterPro" id="IPR003695">
    <property type="entry name" value="Ppx_GppA_N"/>
</dbReference>
<organism evidence="13 14">
    <name type="scientific">Dentiradicibacter hellwigii</name>
    <dbReference type="NCBI Taxonomy" id="3149053"/>
    <lineage>
        <taxon>Bacteria</taxon>
        <taxon>Pseudomonadati</taxon>
        <taxon>Pseudomonadota</taxon>
        <taxon>Betaproteobacteria</taxon>
        <taxon>Rhodocyclales</taxon>
        <taxon>Rhodocyclaceae</taxon>
        <taxon>Dentiradicibacter</taxon>
    </lineage>
</organism>
<evidence type="ECO:0000256" key="10">
    <source>
        <dbReference type="ARBA" id="ARBA00047607"/>
    </source>
</evidence>
<feature type="domain" description="Ppx/GppA phosphatase N-terminal" evidence="11">
    <location>
        <begin position="28"/>
        <end position="305"/>
    </location>
</feature>
<evidence type="ECO:0000256" key="2">
    <source>
        <dbReference type="ARBA" id="ARBA00004202"/>
    </source>
</evidence>
<evidence type="ECO:0000256" key="1">
    <source>
        <dbReference type="ARBA" id="ARBA00001946"/>
    </source>
</evidence>
<comment type="cofactor">
    <cofactor evidence="1">
        <name>Mg(2+)</name>
        <dbReference type="ChEBI" id="CHEBI:18420"/>
    </cofactor>
</comment>
<evidence type="ECO:0000256" key="7">
    <source>
        <dbReference type="ARBA" id="ARBA00022475"/>
    </source>
</evidence>
<evidence type="ECO:0000259" key="11">
    <source>
        <dbReference type="Pfam" id="PF02541"/>
    </source>
</evidence>
<keyword evidence="9" id="KW-0472">Membrane</keyword>
<dbReference type="CDD" id="cd24053">
    <property type="entry name" value="ASKHA_NBD_EcPPX-GppA-like"/>
    <property type="match status" value="1"/>
</dbReference>
<evidence type="ECO:0000256" key="4">
    <source>
        <dbReference type="ARBA" id="ARBA00011738"/>
    </source>
</evidence>
<keyword evidence="14" id="KW-1185">Reference proteome</keyword>
<evidence type="ECO:0000256" key="3">
    <source>
        <dbReference type="ARBA" id="ARBA00007125"/>
    </source>
</evidence>
<dbReference type="PIRSF" id="PIRSF001267">
    <property type="entry name" value="Pyrophosphatase_GppA_Ppx"/>
    <property type="match status" value="1"/>
</dbReference>
<evidence type="ECO:0000313" key="13">
    <source>
        <dbReference type="EMBL" id="MFA9949466.1"/>
    </source>
</evidence>
<name>A0ABV4UCT5_9RHOO</name>
<dbReference type="InterPro" id="IPR043129">
    <property type="entry name" value="ATPase_NBD"/>
</dbReference>
<evidence type="ECO:0000256" key="8">
    <source>
        <dbReference type="ARBA" id="ARBA00022801"/>
    </source>
</evidence>
<proteinExistence type="inferred from homology"/>
<evidence type="ECO:0000256" key="5">
    <source>
        <dbReference type="ARBA" id="ARBA00012451"/>
    </source>
</evidence>
<accession>A0ABV4UCT5</accession>
<comment type="subunit">
    <text evidence="4">Homodimer.</text>
</comment>
<dbReference type="EMBL" id="JBEUWX010000002">
    <property type="protein sequence ID" value="MFA9949466.1"/>
    <property type="molecule type" value="Genomic_DNA"/>
</dbReference>
<evidence type="ECO:0000256" key="9">
    <source>
        <dbReference type="ARBA" id="ARBA00023136"/>
    </source>
</evidence>
<evidence type="ECO:0000259" key="12">
    <source>
        <dbReference type="Pfam" id="PF21447"/>
    </source>
</evidence>
<dbReference type="Proteomes" id="UP001574673">
    <property type="component" value="Unassembled WGS sequence"/>
</dbReference>
<dbReference type="EC" id="3.6.1.11" evidence="5"/>
<reference evidence="14" key="1">
    <citation type="submission" date="2024-06" db="EMBL/GenBank/DDBJ databases">
        <title>Radixoralia hellwigii gen. nov., sp nov., isolated from a root canal in the human oral cavity.</title>
        <authorList>
            <person name="Bartsch S."/>
            <person name="Wittmer A."/>
            <person name="Schulz A.-K."/>
            <person name="Neumann-Schaal M."/>
            <person name="Wolf J."/>
            <person name="Gronow S."/>
            <person name="Tennert C."/>
            <person name="Haecker G."/>
            <person name="Cieplik F."/>
            <person name="Al-Ahmad A."/>
        </authorList>
    </citation>
    <scope>NUCLEOTIDE SEQUENCE [LARGE SCALE GENOMIC DNA]</scope>
    <source>
        <strain evidence="14">Wk13</strain>
    </source>
</reference>
<dbReference type="PANTHER" id="PTHR30005:SF14">
    <property type="entry name" value="EXOPOLYPHOSPHATASE"/>
    <property type="match status" value="1"/>
</dbReference>
<feature type="domain" description="Ppx/GppA phosphatase C-terminal" evidence="12">
    <location>
        <begin position="312"/>
        <end position="511"/>
    </location>
</feature>
<dbReference type="NCBIfam" id="TIGR03706">
    <property type="entry name" value="exo_poly_only"/>
    <property type="match status" value="1"/>
</dbReference>
<comment type="subcellular location">
    <subcellularLocation>
        <location evidence="2">Cell membrane</location>
        <topology evidence="2">Peripheral membrane protein</topology>
    </subcellularLocation>
</comment>
<comment type="similarity">
    <text evidence="3">Belongs to the GppA/Ppx family.</text>
</comment>
<keyword evidence="8 13" id="KW-0378">Hydrolase</keyword>
<comment type="caution">
    <text evidence="13">The sequence shown here is derived from an EMBL/GenBank/DDBJ whole genome shotgun (WGS) entry which is preliminary data.</text>
</comment>
<dbReference type="Pfam" id="PF02541">
    <property type="entry name" value="Ppx-GppA"/>
    <property type="match status" value="1"/>
</dbReference>
<dbReference type="Gene3D" id="3.30.420.150">
    <property type="entry name" value="Exopolyphosphatase. Domain 2"/>
    <property type="match status" value="1"/>
</dbReference>